<protein>
    <recommendedName>
        <fullName evidence="3">Proteasome-type protease</fullName>
    </recommendedName>
</protein>
<dbReference type="InterPro" id="IPR029055">
    <property type="entry name" value="Ntn_hydrolases_N"/>
</dbReference>
<keyword evidence="2" id="KW-1185">Reference proteome</keyword>
<comment type="caution">
    <text evidence="1">The sequence shown here is derived from an EMBL/GenBank/DDBJ whole genome shotgun (WGS) entry which is preliminary data.</text>
</comment>
<dbReference type="InterPro" id="IPR016545">
    <property type="entry name" value="UCP009120_prtse"/>
</dbReference>
<dbReference type="eggNOG" id="COG3484">
    <property type="taxonomic scope" value="Bacteria"/>
</dbReference>
<dbReference type="EMBL" id="AAYA01000019">
    <property type="protein sequence ID" value="EBA06036.1"/>
    <property type="molecule type" value="Genomic_DNA"/>
</dbReference>
<sequence>MMLEGGMVFMSDTRTNAGLDNISTFKKMTIWENPGERVITLLSAGNLATTQAVVSELDERLKAPSERSPSLLAVPSMFQAARLVADTLREVIDRHANVGQRADSAFNATLLLGGQIAGGPMRLFLIYPEGNFIEAGGDTPFFQTGEIKYGRPILVRAYDPKMTFAEAMTLLLVSFDSTVKANLTVGLPFDYHCYEKDGLKIGHTGRVQQDDPYFQSVSQGWGNALKDALEQQPKWTFDDAQRNPEDKG</sequence>
<name>A3K9T3_SAGS3</name>
<reference evidence="1 2" key="1">
    <citation type="submission" date="2006-06" db="EMBL/GenBank/DDBJ databases">
        <authorList>
            <person name="Moran M.A."/>
            <person name="Ferriera S."/>
            <person name="Johnson J."/>
            <person name="Kravitz S."/>
            <person name="Beeson K."/>
            <person name="Sutton G."/>
            <person name="Rogers Y.-H."/>
            <person name="Friedman R."/>
            <person name="Frazier M."/>
            <person name="Venter J.C."/>
        </authorList>
    </citation>
    <scope>NUCLEOTIDE SEQUENCE [LARGE SCALE GENOMIC DNA]</scope>
    <source>
        <strain evidence="1 2">E-37</strain>
    </source>
</reference>
<dbReference type="PIRSF" id="PIRSF009120">
    <property type="entry name" value="UCP009120_prtse"/>
    <property type="match status" value="1"/>
</dbReference>
<dbReference type="Gene3D" id="3.60.20.10">
    <property type="entry name" value="Glutamine Phosphoribosylpyrophosphate, subunit 1, domain 1"/>
    <property type="match status" value="1"/>
</dbReference>
<dbReference type="SUPFAM" id="SSF56235">
    <property type="entry name" value="N-terminal nucleophile aminohydrolases (Ntn hydrolases)"/>
    <property type="match status" value="1"/>
</dbReference>
<dbReference type="AlphaFoldDB" id="A3K9T3"/>
<proteinExistence type="predicted"/>
<evidence type="ECO:0000313" key="2">
    <source>
        <dbReference type="Proteomes" id="UP000005713"/>
    </source>
</evidence>
<dbReference type="Proteomes" id="UP000005713">
    <property type="component" value="Unassembled WGS sequence"/>
</dbReference>
<evidence type="ECO:0008006" key="3">
    <source>
        <dbReference type="Google" id="ProtNLM"/>
    </source>
</evidence>
<accession>A3K9T3</accession>
<evidence type="ECO:0000313" key="1">
    <source>
        <dbReference type="EMBL" id="EBA06036.1"/>
    </source>
</evidence>
<gene>
    <name evidence="1" type="ORF">SSE37_10502</name>
</gene>
<organism evidence="1 2">
    <name type="scientific">Sagittula stellata (strain ATCC 700073 / DSM 11524 / E-37)</name>
    <dbReference type="NCBI Taxonomy" id="388399"/>
    <lineage>
        <taxon>Bacteria</taxon>
        <taxon>Pseudomonadati</taxon>
        <taxon>Pseudomonadota</taxon>
        <taxon>Alphaproteobacteria</taxon>
        <taxon>Rhodobacterales</taxon>
        <taxon>Roseobacteraceae</taxon>
        <taxon>Sagittula</taxon>
    </lineage>
</organism>
<dbReference type="OrthoDB" id="9786336at2"/>